<gene>
    <name evidence="3" type="ORF">KJI95_17965</name>
</gene>
<reference evidence="3 4" key="1">
    <citation type="submission" date="2021-05" db="EMBL/GenBank/DDBJ databases">
        <title>Shewanella sp. JM162201.</title>
        <authorList>
            <person name="Xu S."/>
            <person name="Li A."/>
        </authorList>
    </citation>
    <scope>NUCLEOTIDE SEQUENCE [LARGE SCALE GENOMIC DNA]</scope>
    <source>
        <strain evidence="3 4">JM162201</strain>
    </source>
</reference>
<feature type="compositionally biased region" description="Basic and acidic residues" evidence="1">
    <location>
        <begin position="258"/>
        <end position="276"/>
    </location>
</feature>
<accession>A0ABS5V7H2</accession>
<keyword evidence="2" id="KW-0812">Transmembrane</keyword>
<dbReference type="Proteomes" id="UP001195903">
    <property type="component" value="Unassembled WGS sequence"/>
</dbReference>
<keyword evidence="2" id="KW-0472">Membrane</keyword>
<feature type="compositionally biased region" description="Acidic residues" evidence="1">
    <location>
        <begin position="144"/>
        <end position="175"/>
    </location>
</feature>
<keyword evidence="4" id="KW-1185">Reference proteome</keyword>
<sequence length="591" mass="64608">MKLGSFFSLDGFDNGRRTGAIGLVTYTAPGLLAVLFGAGHWLWLPGLVLGAVFGLSLKRRCRDAVRPRGYLVAALAPLPLWLLCLAFGWNLAFALVCFAMGLAVTLLMAVLPSRPVKEYDEGFWHPKMPAKEPVLPRREPVLSESEDSEYASEGDEAERDDDWDERDDDRDESADDSQHQPSHRRDANAEDGYPDGRDLERRGAKALDQIRHDADDAAADAEASQYSDDRRGYGASAAHVHSDERVKPQASAYQAAREPWRPETRESARRQHRDDYDGLVYGQGLDQSLDQRWDQGPVQSQSQGLAADGGPGGRFLSAKDDDFGLVAEPRVRRTDEPRPSLRDSAGGMVSKVKGLWPFGKKADDEVYSGGNAYSGGKDGQRDEPTWQPFAGDETEPQPGAVKERTWSDAFNGEGSLEVLMEAIYFHLKRWWRFYLSGAAAALVIAGGSWLTLRISQAPDEAPKVAETETPDVQVSSVTLESGVTLKLEGEALILGWSGQITDAATLWSLASGEGDRYCATALFNNGNRYRPLTVTSANGMREARFSPLDTQAIVKDLALRGNVQLCGQAFGLKGSQAVIESNARFAALLTP</sequence>
<comment type="caution">
    <text evidence="3">The sequence shown here is derived from an EMBL/GenBank/DDBJ whole genome shotgun (WGS) entry which is preliminary data.</text>
</comment>
<dbReference type="RefSeq" id="WP_214508585.1">
    <property type="nucleotide sequence ID" value="NZ_JAHEPS010000011.1"/>
</dbReference>
<evidence type="ECO:0000313" key="3">
    <source>
        <dbReference type="EMBL" id="MBT1446384.1"/>
    </source>
</evidence>
<feature type="region of interest" description="Disordered" evidence="1">
    <location>
        <begin position="369"/>
        <end position="400"/>
    </location>
</feature>
<feature type="transmembrane region" description="Helical" evidence="2">
    <location>
        <begin position="31"/>
        <end position="57"/>
    </location>
</feature>
<name>A0ABS5V7H2_9GAMM</name>
<evidence type="ECO:0000256" key="1">
    <source>
        <dbReference type="SAM" id="MobiDB-lite"/>
    </source>
</evidence>
<feature type="transmembrane region" description="Helical" evidence="2">
    <location>
        <begin position="69"/>
        <end position="87"/>
    </location>
</feature>
<organism evidence="3 4">
    <name type="scientific">Shewanella jiangmenensis</name>
    <dbReference type="NCBI Taxonomy" id="2837387"/>
    <lineage>
        <taxon>Bacteria</taxon>
        <taxon>Pseudomonadati</taxon>
        <taxon>Pseudomonadota</taxon>
        <taxon>Gammaproteobacteria</taxon>
        <taxon>Alteromonadales</taxon>
        <taxon>Shewanellaceae</taxon>
        <taxon>Shewanella</taxon>
    </lineage>
</organism>
<dbReference type="EMBL" id="JAHEPS010000011">
    <property type="protein sequence ID" value="MBT1446384.1"/>
    <property type="molecule type" value="Genomic_DNA"/>
</dbReference>
<feature type="transmembrane region" description="Helical" evidence="2">
    <location>
        <begin position="93"/>
        <end position="111"/>
    </location>
</feature>
<evidence type="ECO:0000313" key="4">
    <source>
        <dbReference type="Proteomes" id="UP001195903"/>
    </source>
</evidence>
<keyword evidence="2" id="KW-1133">Transmembrane helix</keyword>
<feature type="region of interest" description="Disordered" evidence="1">
    <location>
        <begin position="135"/>
        <end position="322"/>
    </location>
</feature>
<feature type="transmembrane region" description="Helical" evidence="2">
    <location>
        <begin position="433"/>
        <end position="452"/>
    </location>
</feature>
<evidence type="ECO:0000256" key="2">
    <source>
        <dbReference type="SAM" id="Phobius"/>
    </source>
</evidence>
<protein>
    <submittedName>
        <fullName evidence="3">Uncharacterized protein</fullName>
    </submittedName>
</protein>
<feature type="compositionally biased region" description="Basic and acidic residues" evidence="1">
    <location>
        <begin position="183"/>
        <end position="215"/>
    </location>
</feature>
<proteinExistence type="predicted"/>